<dbReference type="Proteomes" id="UP000284706">
    <property type="component" value="Unassembled WGS sequence"/>
</dbReference>
<proteinExistence type="predicted"/>
<reference evidence="2 3" key="1">
    <citation type="journal article" date="2018" name="Evol. Lett.">
        <title>Horizontal gene cluster transfer increased hallucinogenic mushroom diversity.</title>
        <authorList>
            <person name="Reynolds H.T."/>
            <person name="Vijayakumar V."/>
            <person name="Gluck-Thaler E."/>
            <person name="Korotkin H.B."/>
            <person name="Matheny P.B."/>
            <person name="Slot J.C."/>
        </authorList>
    </citation>
    <scope>NUCLEOTIDE SEQUENCE [LARGE SCALE GENOMIC DNA]</scope>
    <source>
        <strain evidence="2 3">SRW20</strain>
    </source>
</reference>
<keyword evidence="3" id="KW-1185">Reference proteome</keyword>
<evidence type="ECO:0000313" key="3">
    <source>
        <dbReference type="Proteomes" id="UP000284706"/>
    </source>
</evidence>
<evidence type="ECO:0000313" key="2">
    <source>
        <dbReference type="EMBL" id="PPQ73421.1"/>
    </source>
</evidence>
<dbReference type="Pfam" id="PF00583">
    <property type="entry name" value="Acetyltransf_1"/>
    <property type="match status" value="1"/>
</dbReference>
<dbReference type="EMBL" id="NHYE01005406">
    <property type="protein sequence ID" value="PPQ73421.1"/>
    <property type="molecule type" value="Genomic_DNA"/>
</dbReference>
<dbReference type="InParanoid" id="A0A409W4J9"/>
<dbReference type="InterPro" id="IPR000182">
    <property type="entry name" value="GNAT_dom"/>
</dbReference>
<dbReference type="InterPro" id="IPR016181">
    <property type="entry name" value="Acyl_CoA_acyltransferase"/>
</dbReference>
<accession>A0A409W4J9</accession>
<evidence type="ECO:0000259" key="1">
    <source>
        <dbReference type="Pfam" id="PF00583"/>
    </source>
</evidence>
<dbReference type="CDD" id="cd04301">
    <property type="entry name" value="NAT_SF"/>
    <property type="match status" value="1"/>
</dbReference>
<gene>
    <name evidence="2" type="ORF">CVT26_015773</name>
</gene>
<dbReference type="AlphaFoldDB" id="A0A409W4J9"/>
<feature type="domain" description="N-acetyltransferase" evidence="1">
    <location>
        <begin position="27"/>
        <end position="116"/>
    </location>
</feature>
<dbReference type="Gene3D" id="3.40.630.30">
    <property type="match status" value="1"/>
</dbReference>
<sequence length="153" mass="17063">MPLSYVLLPEDESGTHLGAFLPGQNEAIAVISLFLEDCPIDKDEMLLNTNDNASAKGNPGRTVRFRKFACAPQYQGKGVGTHLLRYALSIARIEQGATTAWCDARMDSAAWYRKRGLLPFGNTFYKGSVEYIRMRIDLRDLGKTEQDLEVLCS</sequence>
<dbReference type="OrthoDB" id="410198at2759"/>
<dbReference type="GO" id="GO:0016747">
    <property type="term" value="F:acyltransferase activity, transferring groups other than amino-acyl groups"/>
    <property type="evidence" value="ECO:0007669"/>
    <property type="project" value="InterPro"/>
</dbReference>
<protein>
    <recommendedName>
        <fullName evidence="1">N-acetyltransferase domain-containing protein</fullName>
    </recommendedName>
</protein>
<dbReference type="SUPFAM" id="SSF55729">
    <property type="entry name" value="Acyl-CoA N-acyltransferases (Nat)"/>
    <property type="match status" value="1"/>
</dbReference>
<name>A0A409W4J9_9AGAR</name>
<organism evidence="2 3">
    <name type="scientific">Gymnopilus dilepis</name>
    <dbReference type="NCBI Taxonomy" id="231916"/>
    <lineage>
        <taxon>Eukaryota</taxon>
        <taxon>Fungi</taxon>
        <taxon>Dikarya</taxon>
        <taxon>Basidiomycota</taxon>
        <taxon>Agaricomycotina</taxon>
        <taxon>Agaricomycetes</taxon>
        <taxon>Agaricomycetidae</taxon>
        <taxon>Agaricales</taxon>
        <taxon>Agaricineae</taxon>
        <taxon>Hymenogastraceae</taxon>
        <taxon>Gymnopilus</taxon>
    </lineage>
</organism>
<comment type="caution">
    <text evidence="2">The sequence shown here is derived from an EMBL/GenBank/DDBJ whole genome shotgun (WGS) entry which is preliminary data.</text>
</comment>